<proteinExistence type="predicted"/>
<dbReference type="Pfam" id="PF13306">
    <property type="entry name" value="LRR_5"/>
    <property type="match status" value="2"/>
</dbReference>
<dbReference type="Gene3D" id="3.80.10.10">
    <property type="entry name" value="Ribonuclease Inhibitor"/>
    <property type="match status" value="1"/>
</dbReference>
<dbReference type="InterPro" id="IPR026906">
    <property type="entry name" value="LRR_5"/>
</dbReference>
<dbReference type="EMBL" id="GDID01005512">
    <property type="protein sequence ID" value="JAP91094.1"/>
    <property type="molecule type" value="Transcribed_RNA"/>
</dbReference>
<feature type="non-terminal residue" evidence="1">
    <location>
        <position position="1"/>
    </location>
</feature>
<name>A0A146K5E6_9EUKA</name>
<organism evidence="1">
    <name type="scientific">Trepomonas sp. PC1</name>
    <dbReference type="NCBI Taxonomy" id="1076344"/>
    <lineage>
        <taxon>Eukaryota</taxon>
        <taxon>Metamonada</taxon>
        <taxon>Diplomonadida</taxon>
        <taxon>Hexamitidae</taxon>
        <taxon>Hexamitinae</taxon>
        <taxon>Trepomonas</taxon>
    </lineage>
</organism>
<evidence type="ECO:0000313" key="1">
    <source>
        <dbReference type="EMBL" id="JAP91094.1"/>
    </source>
</evidence>
<dbReference type="SUPFAM" id="SSF52058">
    <property type="entry name" value="L domain-like"/>
    <property type="match status" value="1"/>
</dbReference>
<gene>
    <name evidence="1" type="ORF">TPC1_17386</name>
</gene>
<sequence length="157" mass="18001">QIDEIIMLFSSVFNIIAPFLVDIGERCFERLKCLRFVYAPKLKVIQQQAFLSCSALQKVVGDEISEVDSEAFCQCKSLNSINLENVKSFGYQSFECTDIKSVRNRKCVLVEDNVFSSCSQLQYLEFEQAEVFDTCCIDNCFEVTCLRLPNVKFLQNP</sequence>
<protein>
    <submittedName>
        <fullName evidence="1">Leucine rich repeats-containing protein</fullName>
    </submittedName>
</protein>
<reference evidence="1" key="1">
    <citation type="submission" date="2015-07" db="EMBL/GenBank/DDBJ databases">
        <title>Adaptation to a free-living lifestyle via gene acquisitions in the diplomonad Trepomonas sp. PC1.</title>
        <authorList>
            <person name="Xu F."/>
            <person name="Jerlstrom-Hultqvist J."/>
            <person name="Kolisko M."/>
            <person name="Simpson A.G.B."/>
            <person name="Roger A.J."/>
            <person name="Svard S.G."/>
            <person name="Andersson J.O."/>
        </authorList>
    </citation>
    <scope>NUCLEOTIDE SEQUENCE</scope>
    <source>
        <strain evidence="1">PC1</strain>
    </source>
</reference>
<dbReference type="InterPro" id="IPR032675">
    <property type="entry name" value="LRR_dom_sf"/>
</dbReference>
<feature type="non-terminal residue" evidence="1">
    <location>
        <position position="157"/>
    </location>
</feature>
<accession>A0A146K5E6</accession>
<dbReference type="AlphaFoldDB" id="A0A146K5E6"/>